<proteinExistence type="predicted"/>
<dbReference type="AlphaFoldDB" id="A0A7J9NV87"/>
<dbReference type="InterPro" id="IPR000468">
    <property type="entry name" value="Barstar"/>
</dbReference>
<organism evidence="2 3">
    <name type="scientific">Methanococcus maripaludis</name>
    <name type="common">Methanococcus deltae</name>
    <dbReference type="NCBI Taxonomy" id="39152"/>
    <lineage>
        <taxon>Archaea</taxon>
        <taxon>Methanobacteriati</taxon>
        <taxon>Methanobacteriota</taxon>
        <taxon>Methanomada group</taxon>
        <taxon>Methanococci</taxon>
        <taxon>Methanococcales</taxon>
        <taxon>Methanococcaceae</taxon>
        <taxon>Methanococcus</taxon>
    </lineage>
</organism>
<protein>
    <submittedName>
        <fullName evidence="2">Putative RNA-binding Zn-ribbon protein involved in translation (DUF1610 family)</fullName>
    </submittedName>
</protein>
<dbReference type="RefSeq" id="WP_181501091.1">
    <property type="nucleotide sequence ID" value="NZ_JACDUH010000001.1"/>
</dbReference>
<accession>A0A7J9NV87</accession>
<dbReference type="Gene3D" id="3.30.370.10">
    <property type="entry name" value="Barstar-like"/>
    <property type="match status" value="1"/>
</dbReference>
<feature type="domain" description="Barstar (barnase inhibitor)" evidence="1">
    <location>
        <begin position="128"/>
        <end position="220"/>
    </location>
</feature>
<name>A0A7J9NV87_METMI</name>
<evidence type="ECO:0000313" key="2">
    <source>
        <dbReference type="EMBL" id="MBA2851211.1"/>
    </source>
</evidence>
<evidence type="ECO:0000313" key="3">
    <source>
        <dbReference type="Proteomes" id="UP000564425"/>
    </source>
</evidence>
<dbReference type="InterPro" id="IPR035905">
    <property type="entry name" value="Barstar-like_sf"/>
</dbReference>
<dbReference type="Proteomes" id="UP000564425">
    <property type="component" value="Unassembled WGS sequence"/>
</dbReference>
<dbReference type="EMBL" id="JACDUH010000001">
    <property type="protein sequence ID" value="MBA2851211.1"/>
    <property type="molecule type" value="Genomic_DNA"/>
</dbReference>
<comment type="caution">
    <text evidence="2">The sequence shown here is derived from an EMBL/GenBank/DDBJ whole genome shotgun (WGS) entry which is preliminary data.</text>
</comment>
<reference evidence="2 3" key="1">
    <citation type="submission" date="2020-07" db="EMBL/GenBank/DDBJ databases">
        <title>Genomic Encyclopedia of Type Strains, Phase IV (KMG-V): Genome sequencing to study the core and pangenomes of soil and plant-associated prokaryotes.</title>
        <authorList>
            <person name="Whitman W."/>
        </authorList>
    </citation>
    <scope>NUCLEOTIDE SEQUENCE [LARGE SCALE GENOMIC DNA]</scope>
    <source>
        <strain evidence="2 3">A1</strain>
    </source>
</reference>
<gene>
    <name evidence="2" type="ORF">HNP86_001342</name>
</gene>
<sequence>MGLISKNTAEKKYICPICGYGKLLEEPYDKDKNPTYEICPCCGFEFGFDDGHQGHTFEEYREKWIKNGMEWFDKSKKPLNWNFKKQLQTIRPIRNVKIKQCDYLHFLFCDNSQLDEFIEKIPNSDTYTAKIDGKLCSDLDGLFSEFKRAFKFPDYFGYNWAAFDECLNDLDWISADSYLLVIEDMDKILVNDSANFESFLKYLFNTALEWINGINYDDFSTKKTPFDIYFHSNEKSSSDIVKRIFETSVSTTRPIDEKMIDLKILEKYLDLEISKDELGELSQGFAPVKYHGSIEVHKEHLIHLLEKYLKKEISDTDVVDWVNFIWFSEWYTYFEEDSDLIASVMNELEEIDEEGKELTVEKAEFYINVLKNNSEV</sequence>
<dbReference type="SUPFAM" id="SSF52038">
    <property type="entry name" value="Barstar-related"/>
    <property type="match status" value="1"/>
</dbReference>
<evidence type="ECO:0000259" key="1">
    <source>
        <dbReference type="Pfam" id="PF01337"/>
    </source>
</evidence>
<dbReference type="Pfam" id="PF01337">
    <property type="entry name" value="Barstar"/>
    <property type="match status" value="1"/>
</dbReference>